<gene>
    <name evidence="3" type="ORF">EZI54_12740</name>
</gene>
<feature type="compositionally biased region" description="Basic and acidic residues" evidence="1">
    <location>
        <begin position="204"/>
        <end position="215"/>
    </location>
</feature>
<feature type="transmembrane region" description="Helical" evidence="2">
    <location>
        <begin position="59"/>
        <end position="76"/>
    </location>
</feature>
<keyword evidence="2" id="KW-0472">Membrane</keyword>
<organism evidence="3 4">
    <name type="scientific">Marinobacter halodurans</name>
    <dbReference type="NCBI Taxonomy" id="2528979"/>
    <lineage>
        <taxon>Bacteria</taxon>
        <taxon>Pseudomonadati</taxon>
        <taxon>Pseudomonadota</taxon>
        <taxon>Gammaproteobacteria</taxon>
        <taxon>Pseudomonadales</taxon>
        <taxon>Marinobacteraceae</taxon>
        <taxon>Marinobacter</taxon>
    </lineage>
</organism>
<keyword evidence="4" id="KW-1185">Reference proteome</keyword>
<evidence type="ECO:0000313" key="3">
    <source>
        <dbReference type="EMBL" id="TBW54732.1"/>
    </source>
</evidence>
<reference evidence="3 4" key="1">
    <citation type="submission" date="2019-02" db="EMBL/GenBank/DDBJ databases">
        <title>Marinobacter halodurans sp. nov., a marine bacterium isolated from sea tidal flat.</title>
        <authorList>
            <person name="Yoo Y."/>
            <person name="Lee D.W."/>
            <person name="Kim B.S."/>
            <person name="Kim J.-J."/>
        </authorList>
    </citation>
    <scope>NUCLEOTIDE SEQUENCE [LARGE SCALE GENOMIC DNA]</scope>
    <source>
        <strain evidence="3 4">YJ-S3-2</strain>
    </source>
</reference>
<evidence type="ECO:0000256" key="1">
    <source>
        <dbReference type="SAM" id="MobiDB-lite"/>
    </source>
</evidence>
<evidence type="ECO:0000256" key="2">
    <source>
        <dbReference type="SAM" id="Phobius"/>
    </source>
</evidence>
<feature type="transmembrane region" description="Helical" evidence="2">
    <location>
        <begin position="30"/>
        <end position="53"/>
    </location>
</feature>
<proteinExistence type="predicted"/>
<sequence length="334" mass="37061">MIKSLRQRWRRWVNRRIPRADEQTFTQNNIFILPSGAGVVFGALLVIMLLTGINYQNSLIYLLTFVLGAIFVAAMHQTHRNLAGLQLALVSAGEAFPGSPVVFRLRASARQQSYSLLLRSDPETPVSIDVGPDGPVEFDMTTVARRRGPVRLPDIRVETRFPFGLLTAWSWMRLRSPGLCYPKPVTPPYDAGGDDDGDTAQSKKAADPDHADIRPWRRGDLSQRVLWKRYARTGEMVIAEWEGEQGNPVWLDYDAFPGADRELRLSYLAALVESRSHAHQPYGLRLPGLKIDPDTGPVHRQQCLHALGSCGFEAPERGVSSASSAAADYLGSTV</sequence>
<keyword evidence="2" id="KW-0812">Transmembrane</keyword>
<dbReference type="PANTHER" id="PTHR34351:SF1">
    <property type="entry name" value="SLR1927 PROTEIN"/>
    <property type="match status" value="1"/>
</dbReference>
<dbReference type="EMBL" id="SJDL01000019">
    <property type="protein sequence ID" value="TBW54732.1"/>
    <property type="molecule type" value="Genomic_DNA"/>
</dbReference>
<feature type="region of interest" description="Disordered" evidence="1">
    <location>
        <begin position="185"/>
        <end position="215"/>
    </location>
</feature>
<keyword evidence="2" id="KW-1133">Transmembrane helix</keyword>
<evidence type="ECO:0000313" key="4">
    <source>
        <dbReference type="Proteomes" id="UP000313645"/>
    </source>
</evidence>
<comment type="caution">
    <text evidence="3">The sequence shown here is derived from an EMBL/GenBank/DDBJ whole genome shotgun (WGS) entry which is preliminary data.</text>
</comment>
<dbReference type="PANTHER" id="PTHR34351">
    <property type="entry name" value="SLR1927 PROTEIN-RELATED"/>
    <property type="match status" value="1"/>
</dbReference>
<dbReference type="Proteomes" id="UP000313645">
    <property type="component" value="Unassembled WGS sequence"/>
</dbReference>
<protein>
    <submittedName>
        <fullName evidence="3">DUF58 domain-containing protein</fullName>
    </submittedName>
</protein>
<accession>A0ABY1ZJ54</accession>
<name>A0ABY1ZJ54_9GAMM</name>